<reference evidence="4 5" key="1">
    <citation type="submission" date="2020-11" db="EMBL/GenBank/DDBJ databases">
        <title>Winogradskyella marina sp. nov., isolated from marine sediment.</title>
        <authorList>
            <person name="Bo J."/>
            <person name="Wang S."/>
            <person name="Song X."/>
            <person name="Du Z."/>
        </authorList>
    </citation>
    <scope>NUCLEOTIDE SEQUENCE [LARGE SCALE GENOMIC DNA]</scope>
    <source>
        <strain evidence="4 5">F6397</strain>
    </source>
</reference>
<evidence type="ECO:0000256" key="2">
    <source>
        <dbReference type="SAM" id="SignalP"/>
    </source>
</evidence>
<keyword evidence="2" id="KW-0732">Signal</keyword>
<evidence type="ECO:0000313" key="4">
    <source>
        <dbReference type="EMBL" id="MBF8150014.1"/>
    </source>
</evidence>
<evidence type="ECO:0000313" key="5">
    <source>
        <dbReference type="Proteomes" id="UP000611215"/>
    </source>
</evidence>
<evidence type="ECO:0000256" key="1">
    <source>
        <dbReference type="SAM" id="MobiDB-lite"/>
    </source>
</evidence>
<accession>A0ABS0EHV3</accession>
<name>A0ABS0EHV3_9FLAO</name>
<protein>
    <submittedName>
        <fullName evidence="4">DUF4168 domain-containing protein</fullName>
    </submittedName>
</protein>
<gene>
    <name evidence="4" type="ORF">ITJ86_08915</name>
</gene>
<dbReference type="RefSeq" id="WP_195871286.1">
    <property type="nucleotide sequence ID" value="NZ_JADOET010000006.1"/>
</dbReference>
<feature type="domain" description="DUF4168" evidence="3">
    <location>
        <begin position="71"/>
        <end position="141"/>
    </location>
</feature>
<feature type="signal peptide" evidence="2">
    <location>
        <begin position="1"/>
        <end position="24"/>
    </location>
</feature>
<dbReference type="Proteomes" id="UP000611215">
    <property type="component" value="Unassembled WGS sequence"/>
</dbReference>
<evidence type="ECO:0000259" key="3">
    <source>
        <dbReference type="Pfam" id="PF13767"/>
    </source>
</evidence>
<organism evidence="4 5">
    <name type="scientific">Winogradskyella marina</name>
    <dbReference type="NCBI Taxonomy" id="2785530"/>
    <lineage>
        <taxon>Bacteria</taxon>
        <taxon>Pseudomonadati</taxon>
        <taxon>Bacteroidota</taxon>
        <taxon>Flavobacteriia</taxon>
        <taxon>Flavobacteriales</taxon>
        <taxon>Flavobacteriaceae</taxon>
        <taxon>Winogradskyella</taxon>
    </lineage>
</organism>
<comment type="caution">
    <text evidence="4">The sequence shown here is derived from an EMBL/GenBank/DDBJ whole genome shotgun (WGS) entry which is preliminary data.</text>
</comment>
<feature type="compositionally biased region" description="Basic and acidic residues" evidence="1">
    <location>
        <begin position="79"/>
        <end position="103"/>
    </location>
</feature>
<proteinExistence type="predicted"/>
<dbReference type="EMBL" id="JADOET010000006">
    <property type="protein sequence ID" value="MBF8150014.1"/>
    <property type="molecule type" value="Genomic_DNA"/>
</dbReference>
<feature type="chain" id="PRO_5047092477" evidence="2">
    <location>
        <begin position="25"/>
        <end position="154"/>
    </location>
</feature>
<feature type="region of interest" description="Disordered" evidence="1">
    <location>
        <begin position="77"/>
        <end position="103"/>
    </location>
</feature>
<dbReference type="Pfam" id="PF13767">
    <property type="entry name" value="DUF4168"/>
    <property type="match status" value="1"/>
</dbReference>
<dbReference type="InterPro" id="IPR025433">
    <property type="entry name" value="DUF4168"/>
</dbReference>
<keyword evidence="5" id="KW-1185">Reference proteome</keyword>
<sequence length="154" mass="17323">MIKSLKNKSLFLFAFIVGSMSLFAQEQDVSDKELGQFADAFTEVQIQNQKSQQKMIAVIKEEGLEVERFNEIQQAVMDPNKESDATEAEKEKHGNATSKLEKMQPEIEKEVIASIESTGISINDYESLAAKIQQDQGLQQRLQAIIVKRQGDKS</sequence>